<dbReference type="SUPFAM" id="SSF46785">
    <property type="entry name" value="Winged helix' DNA-binding domain"/>
    <property type="match status" value="1"/>
</dbReference>
<dbReference type="Gene3D" id="3.30.420.40">
    <property type="match status" value="2"/>
</dbReference>
<dbReference type="SUPFAM" id="SSF53067">
    <property type="entry name" value="Actin-like ATPase domain"/>
    <property type="match status" value="1"/>
</dbReference>
<dbReference type="PANTHER" id="PTHR18964">
    <property type="entry name" value="ROK (REPRESSOR, ORF, KINASE) FAMILY"/>
    <property type="match status" value="1"/>
</dbReference>
<name>A0A4R7SXM8_9ACTN</name>
<reference evidence="3 4" key="1">
    <citation type="submission" date="2019-03" db="EMBL/GenBank/DDBJ databases">
        <title>Genomic Encyclopedia of Type Strains, Phase III (KMG-III): the genomes of soil and plant-associated and newly described type strains.</title>
        <authorList>
            <person name="Whitman W."/>
        </authorList>
    </citation>
    <scope>NUCLEOTIDE SEQUENCE [LARGE SCALE GENOMIC DNA]</scope>
    <source>
        <strain evidence="3 4">VKM Ac-2575</strain>
    </source>
</reference>
<dbReference type="PANTHER" id="PTHR18964:SF149">
    <property type="entry name" value="BIFUNCTIONAL UDP-N-ACETYLGLUCOSAMINE 2-EPIMERASE_N-ACETYLMANNOSAMINE KINASE"/>
    <property type="match status" value="1"/>
</dbReference>
<dbReference type="Pfam" id="PF12802">
    <property type="entry name" value="MarR_2"/>
    <property type="match status" value="1"/>
</dbReference>
<comment type="similarity">
    <text evidence="1">Belongs to the ROK (NagC/XylR) family.</text>
</comment>
<gene>
    <name evidence="3" type="ORF">EV138_6133</name>
</gene>
<dbReference type="InterPro" id="IPR036388">
    <property type="entry name" value="WH-like_DNA-bd_sf"/>
</dbReference>
<keyword evidence="3" id="KW-0418">Kinase</keyword>
<dbReference type="CDD" id="cd23763">
    <property type="entry name" value="ASKHA_ATPase_ROK"/>
    <property type="match status" value="1"/>
</dbReference>
<evidence type="ECO:0000313" key="3">
    <source>
        <dbReference type="EMBL" id="TDU83669.1"/>
    </source>
</evidence>
<keyword evidence="3" id="KW-0808">Transferase</keyword>
<protein>
    <submittedName>
        <fullName evidence="3">Putative NBD/HSP70 family sugar kinase</fullName>
    </submittedName>
</protein>
<dbReference type="InterPro" id="IPR036390">
    <property type="entry name" value="WH_DNA-bd_sf"/>
</dbReference>
<evidence type="ECO:0000313" key="4">
    <source>
        <dbReference type="Proteomes" id="UP000295151"/>
    </source>
</evidence>
<evidence type="ECO:0000259" key="2">
    <source>
        <dbReference type="Pfam" id="PF12802"/>
    </source>
</evidence>
<dbReference type="InterPro" id="IPR011991">
    <property type="entry name" value="ArsR-like_HTH"/>
</dbReference>
<dbReference type="InterPro" id="IPR000600">
    <property type="entry name" value="ROK"/>
</dbReference>
<dbReference type="EMBL" id="SOCE01000002">
    <property type="protein sequence ID" value="TDU83669.1"/>
    <property type="molecule type" value="Genomic_DNA"/>
</dbReference>
<sequence>MTVVAGGAAAARPRLIRAINEQVLLDHIRRSGPVSRSELATLTGLSKPTVSAALSSIERAGLVHATGQRTGSPGPAAILYEVRPEAGFVLGLDVGREYLRGGIADLAGTVRSRLSVRTKAGDAMARVQELADLATKLQGEAGIQASQLVQTVIGSPGVYDPRLDTLTLTGRLSGWDSPAVLTALRASFGATLMIENDVDAAALAERVHGHGRGVDSFAFVSVGTGIGMGLVLDGKLRHGSHGVAGEIAYLPFTEGSGSDARDARKRGSFDASASAAAVVRAARRAGLRGASSAEKVFAAAARGDAVAAAVVAEEALLVAKAVCSVIAVVDPDLIVLGGGIGQAPGFLEAVVGQLRRLAPVLPDVKASVLGTETVVAGCIAAGLDQAWEQLVGQISPT</sequence>
<dbReference type="InterPro" id="IPR043129">
    <property type="entry name" value="ATPase_NBD"/>
</dbReference>
<comment type="caution">
    <text evidence="3">The sequence shown here is derived from an EMBL/GenBank/DDBJ whole genome shotgun (WGS) entry which is preliminary data.</text>
</comment>
<dbReference type="Gene3D" id="1.10.10.10">
    <property type="entry name" value="Winged helix-like DNA-binding domain superfamily/Winged helix DNA-binding domain"/>
    <property type="match status" value="1"/>
</dbReference>
<dbReference type="CDD" id="cd00090">
    <property type="entry name" value="HTH_ARSR"/>
    <property type="match status" value="1"/>
</dbReference>
<evidence type="ECO:0000256" key="1">
    <source>
        <dbReference type="ARBA" id="ARBA00006479"/>
    </source>
</evidence>
<dbReference type="GO" id="GO:0003700">
    <property type="term" value="F:DNA-binding transcription factor activity"/>
    <property type="evidence" value="ECO:0007669"/>
    <property type="project" value="InterPro"/>
</dbReference>
<dbReference type="AlphaFoldDB" id="A0A4R7SXM8"/>
<accession>A0A4R7SXM8</accession>
<proteinExistence type="inferred from homology"/>
<dbReference type="GO" id="GO:0016301">
    <property type="term" value="F:kinase activity"/>
    <property type="evidence" value="ECO:0007669"/>
    <property type="project" value="UniProtKB-KW"/>
</dbReference>
<keyword evidence="4" id="KW-1185">Reference proteome</keyword>
<dbReference type="Pfam" id="PF00480">
    <property type="entry name" value="ROK"/>
    <property type="match status" value="1"/>
</dbReference>
<dbReference type="InterPro" id="IPR000835">
    <property type="entry name" value="HTH_MarR-typ"/>
</dbReference>
<dbReference type="OrthoDB" id="3189808at2"/>
<dbReference type="RefSeq" id="WP_133983087.1">
    <property type="nucleotide sequence ID" value="NZ_SOCE01000002.1"/>
</dbReference>
<organism evidence="3 4">
    <name type="scientific">Kribbella voronezhensis</name>
    <dbReference type="NCBI Taxonomy" id="2512212"/>
    <lineage>
        <taxon>Bacteria</taxon>
        <taxon>Bacillati</taxon>
        <taxon>Actinomycetota</taxon>
        <taxon>Actinomycetes</taxon>
        <taxon>Propionibacteriales</taxon>
        <taxon>Kribbellaceae</taxon>
        <taxon>Kribbella</taxon>
    </lineage>
</organism>
<feature type="domain" description="HTH marR-type" evidence="2">
    <location>
        <begin position="24"/>
        <end position="66"/>
    </location>
</feature>
<dbReference type="Proteomes" id="UP000295151">
    <property type="component" value="Unassembled WGS sequence"/>
</dbReference>